<accession>C5LW70</accession>
<evidence type="ECO:0000313" key="3">
    <source>
        <dbReference type="EMBL" id="EEQ99007.1"/>
    </source>
</evidence>
<dbReference type="InParanoid" id="C5LW70"/>
<dbReference type="OMA" id="CHDETRD"/>
<gene>
    <name evidence="3" type="ORF">Pmar_PMAR012015</name>
</gene>
<dbReference type="PANTHER" id="PTHR23098">
    <property type="entry name" value="AGAP001331-PA-RELATED"/>
    <property type="match status" value="1"/>
</dbReference>
<keyword evidence="4" id="KW-1185">Reference proteome</keyword>
<dbReference type="PANTHER" id="PTHR23098:SF16">
    <property type="entry name" value="REGULATORY PROTEIN ZESTE"/>
    <property type="match status" value="1"/>
</dbReference>
<organism evidence="4">
    <name type="scientific">Perkinsus marinus (strain ATCC 50983 / TXsc)</name>
    <dbReference type="NCBI Taxonomy" id="423536"/>
    <lineage>
        <taxon>Eukaryota</taxon>
        <taxon>Sar</taxon>
        <taxon>Alveolata</taxon>
        <taxon>Perkinsozoa</taxon>
        <taxon>Perkinsea</taxon>
        <taxon>Perkinsida</taxon>
        <taxon>Perkinsidae</taxon>
        <taxon>Perkinsus</taxon>
    </lineage>
</organism>
<protein>
    <recommendedName>
        <fullName evidence="2">Myb/SANT-like DNA-binding domain-containing protein</fullName>
    </recommendedName>
</protein>
<evidence type="ECO:0000313" key="4">
    <source>
        <dbReference type="Proteomes" id="UP000007800"/>
    </source>
</evidence>
<feature type="domain" description="Myb/SANT-like DNA-binding" evidence="2">
    <location>
        <begin position="4"/>
        <end position="77"/>
    </location>
</feature>
<dbReference type="EMBL" id="GG686094">
    <property type="protein sequence ID" value="EEQ99007.1"/>
    <property type="molecule type" value="Genomic_DNA"/>
</dbReference>
<name>C5LW70_PERM5</name>
<sequence length="317" mass="34296">MAIPSFSDSDLDIFVALLEERAETLFTKVDNTITVSYKRQAWKDLCEALNTKTGKQLKSDVIKKRWDNLKTATKNYYAALAEDRTATGGGPPTVPVDPRLERVRHIMGLDNPMLAILPGARDSVTAPADGSSNDQCHDETRDSGGDLQTYVGEGDEMADRIVAAVDAAAVQDPPDSTMSVGVSFRADAEAEAARSGAAEAAATASGTPGVDRRQARVGEAIILPALQSSSSKGMRKDTSYPMSKMTPFADSVSTPTAALIRKIQDQRSKIEAEHIAKIRLLTAQEREVIAGQNARRAEEEAARAKEQYYRAKLARLQ</sequence>
<dbReference type="OrthoDB" id="6499071at2759"/>
<dbReference type="InterPro" id="IPR028002">
    <property type="entry name" value="Myb_DNA-bind_5"/>
</dbReference>
<proteinExistence type="predicted"/>
<dbReference type="GO" id="GO:0005634">
    <property type="term" value="C:nucleus"/>
    <property type="evidence" value="ECO:0007669"/>
    <property type="project" value="TreeGrafter"/>
</dbReference>
<dbReference type="Pfam" id="PF13873">
    <property type="entry name" value="Myb_DNA-bind_5"/>
    <property type="match status" value="1"/>
</dbReference>
<dbReference type="RefSeq" id="XP_002766290.1">
    <property type="nucleotide sequence ID" value="XM_002766244.1"/>
</dbReference>
<reference evidence="3 4" key="1">
    <citation type="submission" date="2008-07" db="EMBL/GenBank/DDBJ databases">
        <authorList>
            <person name="El-Sayed N."/>
            <person name="Caler E."/>
            <person name="Inman J."/>
            <person name="Amedeo P."/>
            <person name="Hass B."/>
            <person name="Wortman J."/>
        </authorList>
    </citation>
    <scope>NUCLEOTIDE SEQUENCE [LARGE SCALE GENOMIC DNA]</scope>
    <source>
        <strain evidence="4">ATCC 50983 / TXsc</strain>
    </source>
</reference>
<feature type="compositionally biased region" description="Basic and acidic residues" evidence="1">
    <location>
        <begin position="135"/>
        <end position="144"/>
    </location>
</feature>
<dbReference type="AlphaFoldDB" id="C5LW70"/>
<dbReference type="GeneID" id="9044158"/>
<evidence type="ECO:0000259" key="2">
    <source>
        <dbReference type="Pfam" id="PF13873"/>
    </source>
</evidence>
<evidence type="ECO:0000256" key="1">
    <source>
        <dbReference type="SAM" id="MobiDB-lite"/>
    </source>
</evidence>
<dbReference type="Proteomes" id="UP000007800">
    <property type="component" value="Unassembled WGS sequence"/>
</dbReference>
<feature type="region of interest" description="Disordered" evidence="1">
    <location>
        <begin position="124"/>
        <end position="145"/>
    </location>
</feature>